<organism evidence="2 3">
    <name type="scientific">Photobacterium atrarenae</name>
    <dbReference type="NCBI Taxonomy" id="865757"/>
    <lineage>
        <taxon>Bacteria</taxon>
        <taxon>Pseudomonadati</taxon>
        <taxon>Pseudomonadota</taxon>
        <taxon>Gammaproteobacteria</taxon>
        <taxon>Vibrionales</taxon>
        <taxon>Vibrionaceae</taxon>
        <taxon>Photobacterium</taxon>
    </lineage>
</organism>
<gene>
    <name evidence="2" type="ORF">NNL38_06125</name>
</gene>
<sequence>MLAKRFTLPATPVDWQTPAVTPPHEAQFPSFIQLSPTYNSELGEGLELRYRANYYDLLALDAGRLPFSELSMFDLSLLYRDDQWRLKNWDLFRVQNLNATSTGLPYDGGNSWAVRVGIANVDLQCDDCLVAGIAGSWGKSYRLNQASTLYGMLDGKLQAPDRARGHFKAGFSVGLLSRINPHWRTTLAAGYHYYLDNTEQHGHTLEWEQRFGQAKDWDIRTKISYDGATESSVSYRYYW</sequence>
<evidence type="ECO:0000313" key="3">
    <source>
        <dbReference type="Proteomes" id="UP001057998"/>
    </source>
</evidence>
<accession>A0ABY5GI33</accession>
<feature type="domain" description="DUF7840" evidence="1">
    <location>
        <begin position="45"/>
        <end position="238"/>
    </location>
</feature>
<proteinExistence type="predicted"/>
<dbReference type="InterPro" id="IPR057162">
    <property type="entry name" value="DUF7840"/>
</dbReference>
<dbReference type="EMBL" id="CP101508">
    <property type="protein sequence ID" value="UTV28816.1"/>
    <property type="molecule type" value="Genomic_DNA"/>
</dbReference>
<dbReference type="Proteomes" id="UP001057998">
    <property type="component" value="Chromosome 1"/>
</dbReference>
<name>A0ABY5GI33_9GAMM</name>
<reference evidence="2" key="1">
    <citation type="submission" date="2022-07" db="EMBL/GenBank/DDBJ databases">
        <title>Genome sequencing of Photobacterium atrarenae GJH2-4.</title>
        <authorList>
            <person name="Park S.-J."/>
        </authorList>
    </citation>
    <scope>NUCLEOTIDE SEQUENCE</scope>
    <source>
        <strain evidence="2">GJH2-4</strain>
    </source>
</reference>
<evidence type="ECO:0000313" key="2">
    <source>
        <dbReference type="EMBL" id="UTV28816.1"/>
    </source>
</evidence>
<keyword evidence="3" id="KW-1185">Reference proteome</keyword>
<protein>
    <recommendedName>
        <fullName evidence="1">DUF7840 domain-containing protein</fullName>
    </recommendedName>
</protein>
<dbReference type="RefSeq" id="WP_255390136.1">
    <property type="nucleotide sequence ID" value="NZ_CP101508.1"/>
</dbReference>
<dbReference type="Pfam" id="PF25222">
    <property type="entry name" value="DUF7840"/>
    <property type="match status" value="1"/>
</dbReference>
<evidence type="ECO:0000259" key="1">
    <source>
        <dbReference type="Pfam" id="PF25222"/>
    </source>
</evidence>